<dbReference type="GO" id="GO:0008168">
    <property type="term" value="F:methyltransferase activity"/>
    <property type="evidence" value="ECO:0007669"/>
    <property type="project" value="UniProtKB-KW"/>
</dbReference>
<dbReference type="KEGG" id="tvl:FAZ95_18620"/>
<dbReference type="GO" id="GO:0032259">
    <property type="term" value="P:methylation"/>
    <property type="evidence" value="ECO:0007669"/>
    <property type="project" value="UniProtKB-KW"/>
</dbReference>
<keyword evidence="1" id="KW-0808">Transferase</keyword>
<organism evidence="1 2">
    <name type="scientific">Trinickia violacea</name>
    <dbReference type="NCBI Taxonomy" id="2571746"/>
    <lineage>
        <taxon>Bacteria</taxon>
        <taxon>Pseudomonadati</taxon>
        <taxon>Pseudomonadota</taxon>
        <taxon>Betaproteobacteria</taxon>
        <taxon>Burkholderiales</taxon>
        <taxon>Burkholderiaceae</taxon>
        <taxon>Trinickia</taxon>
    </lineage>
</organism>
<dbReference type="RefSeq" id="WP_137333795.1">
    <property type="nucleotide sequence ID" value="NZ_CP040077.1"/>
</dbReference>
<evidence type="ECO:0000313" key="1">
    <source>
        <dbReference type="EMBL" id="QCP50985.1"/>
    </source>
</evidence>
<dbReference type="OrthoDB" id="6911669at2"/>
<gene>
    <name evidence="1" type="ORF">FAZ95_18620</name>
</gene>
<dbReference type="EMBL" id="CP040077">
    <property type="protein sequence ID" value="QCP50985.1"/>
    <property type="molecule type" value="Genomic_DNA"/>
</dbReference>
<name>A0A4P8IT97_9BURK</name>
<dbReference type="Pfam" id="PF13489">
    <property type="entry name" value="Methyltransf_23"/>
    <property type="match status" value="1"/>
</dbReference>
<dbReference type="Proteomes" id="UP000298656">
    <property type="component" value="Chromosome 1"/>
</dbReference>
<reference evidence="1 2" key="1">
    <citation type="submission" date="2019-05" db="EMBL/GenBank/DDBJ databases">
        <title>Burkholderia sp. DHOD12, isolated from subtropical forest soil.</title>
        <authorList>
            <person name="Gao Z.-H."/>
            <person name="Qiu L.-H."/>
        </authorList>
    </citation>
    <scope>NUCLEOTIDE SEQUENCE [LARGE SCALE GENOMIC DNA]</scope>
    <source>
        <strain evidence="1 2">DHOD12</strain>
    </source>
</reference>
<dbReference type="Gene3D" id="3.40.50.150">
    <property type="entry name" value="Vaccinia Virus protein VP39"/>
    <property type="match status" value="1"/>
</dbReference>
<dbReference type="CDD" id="cd02440">
    <property type="entry name" value="AdoMet_MTases"/>
    <property type="match status" value="1"/>
</dbReference>
<keyword evidence="1" id="KW-0489">Methyltransferase</keyword>
<protein>
    <submittedName>
        <fullName evidence="1">Class I SAM-dependent methyltransferase</fullName>
    </submittedName>
</protein>
<dbReference type="AlphaFoldDB" id="A0A4P8IT97"/>
<dbReference type="InterPro" id="IPR029063">
    <property type="entry name" value="SAM-dependent_MTases_sf"/>
</dbReference>
<keyword evidence="2" id="KW-1185">Reference proteome</keyword>
<dbReference type="SUPFAM" id="SSF53335">
    <property type="entry name" value="S-adenosyl-L-methionine-dependent methyltransferases"/>
    <property type="match status" value="1"/>
</dbReference>
<sequence>MLKQIVENYSIITPLSTSDLNPRGASACPQNLIFHILNDNSQNVEILDIGFGTGNLGSLIKHYDKTAHWHVDGIDGFQPNCNNTQLFDQKIYRNVWHGLAQQLPSDLLRKYKIICLLDVIEHLSSDTAKWLLRTLLTSMGDESFLFISTPLWFWPQNHIQHNDLEEHLIGIPATSMMALMPTMYAVNHPLVGGFVFGKRSLDFIEFFQPTSDKNFSYERGVAIAEAIKFQHTPGTLIKL</sequence>
<proteinExistence type="predicted"/>
<evidence type="ECO:0000313" key="2">
    <source>
        <dbReference type="Proteomes" id="UP000298656"/>
    </source>
</evidence>
<accession>A0A4P8IT97</accession>